<organism evidence="1 2">
    <name type="scientific">Paramecium sonneborni</name>
    <dbReference type="NCBI Taxonomy" id="65129"/>
    <lineage>
        <taxon>Eukaryota</taxon>
        <taxon>Sar</taxon>
        <taxon>Alveolata</taxon>
        <taxon>Ciliophora</taxon>
        <taxon>Intramacronucleata</taxon>
        <taxon>Oligohymenophorea</taxon>
        <taxon>Peniculida</taxon>
        <taxon>Parameciidae</taxon>
        <taxon>Paramecium</taxon>
    </lineage>
</organism>
<keyword evidence="2" id="KW-1185">Reference proteome</keyword>
<dbReference type="AlphaFoldDB" id="A0A8S1R4D6"/>
<protein>
    <submittedName>
        <fullName evidence="1">Uncharacterized protein</fullName>
    </submittedName>
</protein>
<gene>
    <name evidence="1" type="ORF">PSON_ATCC_30995.1.T1410099</name>
</gene>
<name>A0A8S1R4D6_9CILI</name>
<sequence length="37" mass="4481">MEIIDKLNKMNFGKDGLSIVIENRYRKIKERDNEKQN</sequence>
<reference evidence="1" key="1">
    <citation type="submission" date="2021-01" db="EMBL/GenBank/DDBJ databases">
        <authorList>
            <consortium name="Genoscope - CEA"/>
            <person name="William W."/>
        </authorList>
    </citation>
    <scope>NUCLEOTIDE SEQUENCE</scope>
</reference>
<accession>A0A8S1R4D6</accession>
<proteinExistence type="predicted"/>
<comment type="caution">
    <text evidence="1">The sequence shown here is derived from an EMBL/GenBank/DDBJ whole genome shotgun (WGS) entry which is preliminary data.</text>
</comment>
<evidence type="ECO:0000313" key="1">
    <source>
        <dbReference type="EMBL" id="CAD8122936.1"/>
    </source>
</evidence>
<dbReference type="EMBL" id="CAJJDN010000141">
    <property type="protein sequence ID" value="CAD8122936.1"/>
    <property type="molecule type" value="Genomic_DNA"/>
</dbReference>
<evidence type="ECO:0000313" key="2">
    <source>
        <dbReference type="Proteomes" id="UP000692954"/>
    </source>
</evidence>
<dbReference type="Proteomes" id="UP000692954">
    <property type="component" value="Unassembled WGS sequence"/>
</dbReference>